<organism evidence="1 2">
    <name type="scientific">Streptomyces scopuliridis</name>
    <dbReference type="NCBI Taxonomy" id="452529"/>
    <lineage>
        <taxon>Bacteria</taxon>
        <taxon>Bacillati</taxon>
        <taxon>Actinomycetota</taxon>
        <taxon>Actinomycetes</taxon>
        <taxon>Kitasatosporales</taxon>
        <taxon>Streptomycetaceae</taxon>
        <taxon>Streptomyces</taxon>
    </lineage>
</organism>
<reference evidence="1" key="1">
    <citation type="submission" date="2022-10" db="EMBL/GenBank/DDBJ databases">
        <title>The complete genomes of actinobacterial strains from the NBC collection.</title>
        <authorList>
            <person name="Joergensen T.S."/>
            <person name="Alvarez Arevalo M."/>
            <person name="Sterndorff E.B."/>
            <person name="Faurdal D."/>
            <person name="Vuksanovic O."/>
            <person name="Mourched A.-S."/>
            <person name="Charusanti P."/>
            <person name="Shaw S."/>
            <person name="Blin K."/>
            <person name="Weber T."/>
        </authorList>
    </citation>
    <scope>NUCLEOTIDE SEQUENCE</scope>
    <source>
        <strain evidence="1">NBC 01771</strain>
    </source>
</reference>
<sequence length="68" mass="7231">MSIRHQQPTSAAMAVPYYSMACRIGTHAKCEEAEFKASPAAVPIVYESCVCSCHLSEVRTSGEGGTHG</sequence>
<dbReference type="Proteomes" id="UP001348369">
    <property type="component" value="Chromosome"/>
</dbReference>
<dbReference type="EMBL" id="CP109109">
    <property type="protein sequence ID" value="WSB99148.1"/>
    <property type="molecule type" value="Genomic_DNA"/>
</dbReference>
<evidence type="ECO:0000313" key="2">
    <source>
        <dbReference type="Proteomes" id="UP001348369"/>
    </source>
</evidence>
<accession>A0ACD4ZLR4</accession>
<proteinExistence type="predicted"/>
<evidence type="ECO:0000313" key="1">
    <source>
        <dbReference type="EMBL" id="WSB99148.1"/>
    </source>
</evidence>
<protein>
    <submittedName>
        <fullName evidence="1">Uncharacterized protein</fullName>
    </submittedName>
</protein>
<keyword evidence="2" id="KW-1185">Reference proteome</keyword>
<name>A0ACD4ZLR4_9ACTN</name>
<gene>
    <name evidence="1" type="ORF">OG835_20395</name>
</gene>